<keyword evidence="1" id="KW-0175">Coiled coil</keyword>
<dbReference type="Gene3D" id="1.10.10.60">
    <property type="entry name" value="Homeodomain-like"/>
    <property type="match status" value="1"/>
</dbReference>
<name>A0ABR1LUV7_9PEZI</name>
<dbReference type="SUPFAM" id="SSF46689">
    <property type="entry name" value="Homeodomain-like"/>
    <property type="match status" value="1"/>
</dbReference>
<evidence type="ECO:0000256" key="2">
    <source>
        <dbReference type="SAM" id="MobiDB-lite"/>
    </source>
</evidence>
<keyword evidence="5" id="KW-1185">Reference proteome</keyword>
<reference evidence="4 5" key="1">
    <citation type="submission" date="2024-04" db="EMBL/GenBank/DDBJ databases">
        <title>Phyllosticta paracitricarpa is synonymous to the EU quarantine fungus P. citricarpa based on phylogenomic analyses.</title>
        <authorList>
            <consortium name="Lawrence Berkeley National Laboratory"/>
            <person name="Van Ingen-Buijs V.A."/>
            <person name="Van Westerhoven A.C."/>
            <person name="Haridas S."/>
            <person name="Skiadas P."/>
            <person name="Martin F."/>
            <person name="Groenewald J.Z."/>
            <person name="Crous P.W."/>
            <person name="Seidl M.F."/>
        </authorList>
    </citation>
    <scope>NUCLEOTIDE SEQUENCE [LARGE SCALE GENOMIC DNA]</scope>
    <source>
        <strain evidence="4 5">CBS 122670</strain>
    </source>
</reference>
<feature type="compositionally biased region" description="Low complexity" evidence="2">
    <location>
        <begin position="29"/>
        <end position="42"/>
    </location>
</feature>
<feature type="compositionally biased region" description="Polar residues" evidence="2">
    <location>
        <begin position="223"/>
        <end position="240"/>
    </location>
</feature>
<evidence type="ECO:0000259" key="3">
    <source>
        <dbReference type="SMART" id="SM00717"/>
    </source>
</evidence>
<dbReference type="EMBL" id="JBBPDW010000029">
    <property type="protein sequence ID" value="KAK7538975.1"/>
    <property type="molecule type" value="Genomic_DNA"/>
</dbReference>
<dbReference type="InterPro" id="IPR009057">
    <property type="entry name" value="Homeodomain-like_sf"/>
</dbReference>
<feature type="region of interest" description="Disordered" evidence="2">
    <location>
        <begin position="719"/>
        <end position="810"/>
    </location>
</feature>
<feature type="domain" description="Myb-like" evidence="3">
    <location>
        <begin position="647"/>
        <end position="695"/>
    </location>
</feature>
<sequence length="810" mass="88650">MASFGSSVINKSGKKFAPKKTVVRRRPGAAAASEPTSASSSADHTPASTPAAIDSAQSDSQHVLPTPPATQAASQSEDQDIRPSNPVNETSAQSKRPATHSEPAATQPSGKTASAESISSSIPQPTQTQSLETSDDVPSTTTSSTNPVAAVDDTASHALTTVIPDIAPQPPGEYTETVNDEAQRSPKRRKIGMPRMVGLGSLTRSSAFGTGSATPSKGPEQGILTTAPTPEVTASSNNLFSPPDVQSLRDPASRSPVKEKAQAQPRRGLPRGTNKELIQSILGPHSGITKPSVRSSVIQRSPAENQESGLVDSVTPISDQSQNLSTSQSDVPGDNQPTHLEPTKVSKRGPNPAAAKRRGRKVLSQEVDETFEEHRSGAEATQEVENSASEATPAPSTKKPRKPRKGTSKAKPSDKSTEGESGDGVAAPVSRPTRQRKRRTAQVTGAKVRSIAEGHELTAGAWVQNENNLNSGDLMPTWRFEIQNHLVHDKEEPNNPEKTRINPASMPMSVLTKDLLEVGKASQREEALSKIDWDEEKRKRIEERERIALGEEEINTQAEREEAMRKIQEAANEADSGSANPRMRIVNGRLVLDSNSTEVDRHARAHEDESELQEIEENELTTRVNSMSWIKSNRKDPRERTTWGPIRADRWTDEMTDQFYEALKMFGTDFFIISKMFPGKTRANVKRKFVKEERLNPDRVKRALIGEVVPMNFETFKEKSGKSEEYFRDPEELRREMAEEEERQKVEIEEAAARHAEQMRQRALAEGQNGEGDADGGKKKKKREKKKAQAPIGGDDIEVVALEGDELDHR</sequence>
<feature type="compositionally biased region" description="Polar residues" evidence="2">
    <location>
        <begin position="104"/>
        <end position="116"/>
    </location>
</feature>
<proteinExistence type="predicted"/>
<dbReference type="CDD" id="cd00167">
    <property type="entry name" value="SANT"/>
    <property type="match status" value="1"/>
</dbReference>
<dbReference type="InterPro" id="IPR001005">
    <property type="entry name" value="SANT/Myb"/>
</dbReference>
<dbReference type="PANTHER" id="PTHR22929:SF0">
    <property type="entry name" value="TRANSCRIPTION FACTOR TFIIIB COMPONENT B'' HOMOLOG"/>
    <property type="match status" value="1"/>
</dbReference>
<dbReference type="InterPro" id="IPR039467">
    <property type="entry name" value="TFIIIB_B''_Myb"/>
</dbReference>
<feature type="compositionally biased region" description="Polar residues" evidence="2">
    <location>
        <begin position="85"/>
        <end position="96"/>
    </location>
</feature>
<protein>
    <recommendedName>
        <fullName evidence="3">Myb-like domain-containing protein</fullName>
    </recommendedName>
</protein>
<dbReference type="Proteomes" id="UP001365128">
    <property type="component" value="Unassembled WGS sequence"/>
</dbReference>
<evidence type="ECO:0000313" key="4">
    <source>
        <dbReference type="EMBL" id="KAK7538975.1"/>
    </source>
</evidence>
<feature type="compositionally biased region" description="Polar residues" evidence="2">
    <location>
        <begin position="1"/>
        <end position="10"/>
    </location>
</feature>
<feature type="compositionally biased region" description="Polar residues" evidence="2">
    <location>
        <begin position="55"/>
        <end position="76"/>
    </location>
</feature>
<comment type="caution">
    <text evidence="4">The sequence shown here is derived from an EMBL/GenBank/DDBJ whole genome shotgun (WGS) entry which is preliminary data.</text>
</comment>
<feature type="compositionally biased region" description="Basic residues" evidence="2">
    <location>
        <begin position="398"/>
        <end position="408"/>
    </location>
</feature>
<feature type="coiled-coil region" evidence="1">
    <location>
        <begin position="553"/>
        <end position="580"/>
    </location>
</feature>
<organism evidence="4 5">
    <name type="scientific">Phyllosticta citricarpa</name>
    <dbReference type="NCBI Taxonomy" id="55181"/>
    <lineage>
        <taxon>Eukaryota</taxon>
        <taxon>Fungi</taxon>
        <taxon>Dikarya</taxon>
        <taxon>Ascomycota</taxon>
        <taxon>Pezizomycotina</taxon>
        <taxon>Dothideomycetes</taxon>
        <taxon>Dothideomycetes incertae sedis</taxon>
        <taxon>Botryosphaeriales</taxon>
        <taxon>Phyllostictaceae</taxon>
        <taxon>Phyllosticta</taxon>
    </lineage>
</organism>
<feature type="compositionally biased region" description="Polar residues" evidence="2">
    <location>
        <begin position="315"/>
        <end position="338"/>
    </location>
</feature>
<feature type="compositionally biased region" description="Low complexity" evidence="2">
    <location>
        <begin position="117"/>
        <end position="148"/>
    </location>
</feature>
<evidence type="ECO:0000256" key="1">
    <source>
        <dbReference type="SAM" id="Coils"/>
    </source>
</evidence>
<dbReference type="SMART" id="SM00717">
    <property type="entry name" value="SANT"/>
    <property type="match status" value="1"/>
</dbReference>
<dbReference type="PANTHER" id="PTHR22929">
    <property type="entry name" value="RNA POLYMERASE III TRANSCRIPTION INITIATION FACTOR B"/>
    <property type="match status" value="1"/>
</dbReference>
<accession>A0ABR1LUV7</accession>
<feature type="region of interest" description="Disordered" evidence="2">
    <location>
        <begin position="1"/>
        <end position="447"/>
    </location>
</feature>
<feature type="compositionally biased region" description="Basic residues" evidence="2">
    <location>
        <begin position="778"/>
        <end position="788"/>
    </location>
</feature>
<feature type="compositionally biased region" description="Basic and acidic residues" evidence="2">
    <location>
        <begin position="719"/>
        <end position="760"/>
    </location>
</feature>
<feature type="compositionally biased region" description="Polar residues" evidence="2">
    <location>
        <begin position="292"/>
        <end position="308"/>
    </location>
</feature>
<feature type="compositionally biased region" description="Basic residues" evidence="2">
    <location>
        <begin position="12"/>
        <end position="27"/>
    </location>
</feature>
<feature type="compositionally biased region" description="Acidic residues" evidence="2">
    <location>
        <begin position="795"/>
        <end position="810"/>
    </location>
</feature>
<feature type="compositionally biased region" description="Polar residues" evidence="2">
    <location>
        <begin position="202"/>
        <end position="215"/>
    </location>
</feature>
<gene>
    <name evidence="4" type="ORF">IWX46DRAFT_607625</name>
</gene>
<evidence type="ECO:0000313" key="5">
    <source>
        <dbReference type="Proteomes" id="UP001365128"/>
    </source>
</evidence>
<dbReference type="Pfam" id="PF15963">
    <property type="entry name" value="Myb_DNA-bind_7"/>
    <property type="match status" value="1"/>
</dbReference>